<organism evidence="2 3">
    <name type="scientific">Variovorax paradoxus</name>
    <dbReference type="NCBI Taxonomy" id="34073"/>
    <lineage>
        <taxon>Bacteria</taxon>
        <taxon>Pseudomonadati</taxon>
        <taxon>Pseudomonadota</taxon>
        <taxon>Betaproteobacteria</taxon>
        <taxon>Burkholderiales</taxon>
        <taxon>Comamonadaceae</taxon>
        <taxon>Variovorax</taxon>
    </lineage>
</organism>
<dbReference type="EMBL" id="JXQQ01000010">
    <property type="protein sequence ID" value="KIQ35287.1"/>
    <property type="molecule type" value="Genomic_DNA"/>
</dbReference>
<dbReference type="RefSeq" id="WP_042577690.1">
    <property type="nucleotide sequence ID" value="NZ_JXQQ01000010.1"/>
</dbReference>
<name>A0A0D0LAI8_VARPD</name>
<evidence type="ECO:0000313" key="3">
    <source>
        <dbReference type="Proteomes" id="UP000032067"/>
    </source>
</evidence>
<comment type="caution">
    <text evidence="2">The sequence shown here is derived from an EMBL/GenBank/DDBJ whole genome shotgun (WGS) entry which is preliminary data.</text>
</comment>
<dbReference type="OrthoDB" id="8858483at2"/>
<feature type="region of interest" description="Disordered" evidence="1">
    <location>
        <begin position="1"/>
        <end position="77"/>
    </location>
</feature>
<protein>
    <submittedName>
        <fullName evidence="2">Uncharacterized protein</fullName>
    </submittedName>
</protein>
<dbReference type="Proteomes" id="UP000032067">
    <property type="component" value="Unassembled WGS sequence"/>
</dbReference>
<evidence type="ECO:0000256" key="1">
    <source>
        <dbReference type="SAM" id="MobiDB-lite"/>
    </source>
</evidence>
<accession>A0A0D0LAI8</accession>
<evidence type="ECO:0000313" key="2">
    <source>
        <dbReference type="EMBL" id="KIQ35287.1"/>
    </source>
</evidence>
<gene>
    <name evidence="2" type="ORF">RT97_05100</name>
</gene>
<dbReference type="AlphaFoldDB" id="A0A0D0LAI8"/>
<proteinExistence type="predicted"/>
<sequence>MKTSNNTSGTAAKGQRVEAPDAVNGEEPAIGEADAQQLKRDMKKATEHDAASPEADSKDSLKRSAARGTSRENDAGG</sequence>
<feature type="compositionally biased region" description="Basic and acidic residues" evidence="1">
    <location>
        <begin position="37"/>
        <end position="62"/>
    </location>
</feature>
<feature type="compositionally biased region" description="Polar residues" evidence="1">
    <location>
        <begin position="1"/>
        <end position="10"/>
    </location>
</feature>
<reference evidence="2 3" key="1">
    <citation type="submission" date="2014-12" db="EMBL/GenBank/DDBJ databases">
        <title>16Stimator: statistical estimation of ribosomal gene copy numbers from draft genome assemblies.</title>
        <authorList>
            <person name="Perisin M.A."/>
            <person name="Vetter M."/>
            <person name="Gilbert J.A."/>
            <person name="Bergelson J."/>
        </authorList>
    </citation>
    <scope>NUCLEOTIDE SEQUENCE [LARGE SCALE GENOMIC DNA]</scope>
    <source>
        <strain evidence="2 3">MEDvA23</strain>
    </source>
</reference>